<dbReference type="SUPFAM" id="SSF52540">
    <property type="entry name" value="P-loop containing nucleoside triphosphate hydrolases"/>
    <property type="match status" value="1"/>
</dbReference>
<dbReference type="Pfam" id="PF00437">
    <property type="entry name" value="T2SSE"/>
    <property type="match status" value="1"/>
</dbReference>
<reference evidence="6" key="1">
    <citation type="submission" date="2008-08" db="EMBL/GenBank/DDBJ databases">
        <title>The complete genome sequence of Coprothermobacter proteolyticus strain ATCC 5245 / DSM 5265 / BT.</title>
        <authorList>
            <person name="Dodson R.J."/>
            <person name="Durkin A.S."/>
            <person name="Wu M."/>
            <person name="Eisen J."/>
            <person name="Sutton G."/>
        </authorList>
    </citation>
    <scope>NUCLEOTIDE SEQUENCE [LARGE SCALE GENOMIC DNA]</scope>
    <source>
        <strain evidence="6">ATCC 35245 / DSM 5265 / OCM 4 / BT</strain>
    </source>
</reference>
<dbReference type="GO" id="GO:0005524">
    <property type="term" value="F:ATP binding"/>
    <property type="evidence" value="ECO:0007669"/>
    <property type="project" value="UniProtKB-KW"/>
</dbReference>
<dbReference type="OrthoDB" id="9805147at2"/>
<keyword evidence="2" id="KW-0547">Nucleotide-binding</keyword>
<gene>
    <name evidence="5" type="primary">epsE</name>
    <name evidence="5" type="ordered locus">COPRO5265_1054</name>
</gene>
<comment type="similarity">
    <text evidence="1">Belongs to the GSP E family.</text>
</comment>
<proteinExistence type="inferred from homology"/>
<evidence type="ECO:0000313" key="6">
    <source>
        <dbReference type="Proteomes" id="UP000001732"/>
    </source>
</evidence>
<name>B5Y9C5_COPPD</name>
<accession>B5Y9C5</accession>
<dbReference type="Gene3D" id="3.30.450.90">
    <property type="match status" value="1"/>
</dbReference>
<dbReference type="GO" id="GO:0016887">
    <property type="term" value="F:ATP hydrolysis activity"/>
    <property type="evidence" value="ECO:0007669"/>
    <property type="project" value="TreeGrafter"/>
</dbReference>
<dbReference type="AlphaFoldDB" id="B5Y9C5"/>
<dbReference type="PANTHER" id="PTHR30258:SF2">
    <property type="entry name" value="COMG OPERON PROTEIN 1"/>
    <property type="match status" value="1"/>
</dbReference>
<keyword evidence="6" id="KW-1185">Reference proteome</keyword>
<dbReference type="PROSITE" id="PS00662">
    <property type="entry name" value="T2SP_E"/>
    <property type="match status" value="1"/>
</dbReference>
<dbReference type="eggNOG" id="COG2804">
    <property type="taxonomic scope" value="Bacteria"/>
</dbReference>
<evidence type="ECO:0000256" key="1">
    <source>
        <dbReference type="ARBA" id="ARBA00006611"/>
    </source>
</evidence>
<dbReference type="Gene3D" id="3.40.50.300">
    <property type="entry name" value="P-loop containing nucleotide triphosphate hydrolases"/>
    <property type="match status" value="1"/>
</dbReference>
<dbReference type="STRING" id="309798.COPRO5265_1054"/>
<dbReference type="InterPro" id="IPR037257">
    <property type="entry name" value="T2SS_E_N_sf"/>
</dbReference>
<evidence type="ECO:0000256" key="2">
    <source>
        <dbReference type="ARBA" id="ARBA00022741"/>
    </source>
</evidence>
<dbReference type="HOGENOM" id="CLU_013446_10_3_9"/>
<evidence type="ECO:0000259" key="4">
    <source>
        <dbReference type="PROSITE" id="PS00662"/>
    </source>
</evidence>
<keyword evidence="3" id="KW-0067">ATP-binding</keyword>
<dbReference type="SUPFAM" id="SSF160246">
    <property type="entry name" value="EspE N-terminal domain-like"/>
    <property type="match status" value="1"/>
</dbReference>
<dbReference type="GO" id="GO:0005886">
    <property type="term" value="C:plasma membrane"/>
    <property type="evidence" value="ECO:0007669"/>
    <property type="project" value="TreeGrafter"/>
</dbReference>
<dbReference type="CDD" id="cd01129">
    <property type="entry name" value="PulE-GspE-like"/>
    <property type="match status" value="1"/>
</dbReference>
<organism evidence="5 6">
    <name type="scientific">Coprothermobacter proteolyticus (strain ATCC 35245 / DSM 5265 / OCM 4 / BT)</name>
    <dbReference type="NCBI Taxonomy" id="309798"/>
    <lineage>
        <taxon>Bacteria</taxon>
        <taxon>Pseudomonadati</taxon>
        <taxon>Coprothermobacterota</taxon>
        <taxon>Coprothermobacteria</taxon>
        <taxon>Coprothermobacterales</taxon>
        <taxon>Coprothermobacteraceae</taxon>
        <taxon>Coprothermobacter</taxon>
    </lineage>
</organism>
<dbReference type="RefSeq" id="WP_012544004.1">
    <property type="nucleotide sequence ID" value="NC_011295.1"/>
</dbReference>
<dbReference type="EMBL" id="CP001145">
    <property type="protein sequence ID" value="ACI17352.1"/>
    <property type="molecule type" value="Genomic_DNA"/>
</dbReference>
<dbReference type="PANTHER" id="PTHR30258">
    <property type="entry name" value="TYPE II SECRETION SYSTEM PROTEIN GSPE-RELATED"/>
    <property type="match status" value="1"/>
</dbReference>
<evidence type="ECO:0000256" key="3">
    <source>
        <dbReference type="ARBA" id="ARBA00022840"/>
    </source>
</evidence>
<dbReference type="Proteomes" id="UP000001732">
    <property type="component" value="Chromosome"/>
</dbReference>
<dbReference type="InterPro" id="IPR027417">
    <property type="entry name" value="P-loop_NTPase"/>
</dbReference>
<reference evidence="5 6" key="2">
    <citation type="journal article" date="2014" name="Genome Announc.">
        <title>Complete Genome Sequence of Coprothermobacter proteolyticus DSM 5265.</title>
        <authorList>
            <person name="Alexiev A."/>
            <person name="Coil D.A."/>
            <person name="Badger J.H."/>
            <person name="Enticknap J."/>
            <person name="Ward N."/>
            <person name="Robb F.T."/>
            <person name="Eisen J.A."/>
        </authorList>
    </citation>
    <scope>NUCLEOTIDE SEQUENCE [LARGE SCALE GENOMIC DNA]</scope>
    <source>
        <strain evidence="6">ATCC 35245 / DSM 5265 / OCM 4 / BT</strain>
    </source>
</reference>
<feature type="domain" description="Bacterial type II secretion system protein E" evidence="4">
    <location>
        <begin position="388"/>
        <end position="402"/>
    </location>
</feature>
<protein>
    <submittedName>
        <fullName evidence="5">General secretion pathway protein E</fullName>
    </submittedName>
</protein>
<evidence type="ECO:0000313" key="5">
    <source>
        <dbReference type="EMBL" id="ACI17352.1"/>
    </source>
</evidence>
<dbReference type="KEGG" id="cpo:COPRO5265_1054"/>
<dbReference type="InterPro" id="IPR001482">
    <property type="entry name" value="T2SS/T4SS_dom"/>
</dbReference>
<sequence>MADQLGDLLVQKGFLSPERVEQLVLESKRQNMKLGQYLIREGILKREQLGEVLSEQEGKPYMDASAILQALENGGLNSAAKLSTFFNKPTDQLMGLMRTYRLIPIGKTEKGIQAVLVPPIDKNTLKRLRDYFKAEVDYAVTTEQDFSDVVVANFFNLETLTKAKEEQVVIREVKVTSLDLLATEASAETALNILFFDAAHRGATDIHFLSAPTSCIIKYRIDGMVQEMVQIPKSLAEEAITRVKVLSDMDIAEKRRPQDGQFDLVVENQSYSIRVATVGSIYGENMFLRLLYRRSLRTGLDSLGMLPEQVQAIREMIRKPYGIVVTTGPTGSGKTTTLYALLKEIYETRDKNIITIEDPVEYDFEGITQIQINPKAEITFSGTLRSALRQDPDVILVGEIRDEETMKTAIDAALSGHLVLSTLHANNALAAVARFMSMGADPMLVASALNCVMAQRLVRVWDAVSETYRGRLGIFEILPMDDELRKMISSRADIVDLTNAARRKGFMTMEEIAKIRVDQGITTWEEVVRVVGGGIQ</sequence>